<evidence type="ECO:0000259" key="3">
    <source>
        <dbReference type="Pfam" id="PF01494"/>
    </source>
</evidence>
<dbReference type="EMBL" id="DYYG01000009">
    <property type="protein sequence ID" value="HJE22469.1"/>
    <property type="molecule type" value="Genomic_DNA"/>
</dbReference>
<dbReference type="InterPro" id="IPR050493">
    <property type="entry name" value="FAD-dep_Monooxygenase_BioMet"/>
</dbReference>
<feature type="domain" description="FAD-binding" evidence="3">
    <location>
        <begin position="21"/>
        <end position="347"/>
    </location>
</feature>
<evidence type="ECO:0000256" key="2">
    <source>
        <dbReference type="ARBA" id="ARBA00023033"/>
    </source>
</evidence>
<dbReference type="InterPro" id="IPR002938">
    <property type="entry name" value="FAD-bd"/>
</dbReference>
<dbReference type="SUPFAM" id="SSF51905">
    <property type="entry name" value="FAD/NAD(P)-binding domain"/>
    <property type="match status" value="1"/>
</dbReference>
<evidence type="ECO:0000256" key="1">
    <source>
        <dbReference type="ARBA" id="ARBA00023002"/>
    </source>
</evidence>
<reference evidence="4" key="1">
    <citation type="journal article" date="2021" name="PeerJ">
        <title>Extensive microbial diversity within the chicken gut microbiome revealed by metagenomics and culture.</title>
        <authorList>
            <person name="Gilroy R."/>
            <person name="Ravi A."/>
            <person name="Getino M."/>
            <person name="Pursley I."/>
            <person name="Horton D.L."/>
            <person name="Alikhan N.F."/>
            <person name="Baker D."/>
            <person name="Gharbi K."/>
            <person name="Hall N."/>
            <person name="Watson M."/>
            <person name="Adriaenssens E.M."/>
            <person name="Foster-Nyarko E."/>
            <person name="Jarju S."/>
            <person name="Secka A."/>
            <person name="Antonio M."/>
            <person name="Oren A."/>
            <person name="Chaudhuri R.R."/>
            <person name="La Ragione R."/>
            <person name="Hildebrand F."/>
            <person name="Pallen M.J."/>
        </authorList>
    </citation>
    <scope>NUCLEOTIDE SEQUENCE</scope>
    <source>
        <strain evidence="4">316</strain>
    </source>
</reference>
<dbReference type="PRINTS" id="PR00420">
    <property type="entry name" value="RNGMNOXGNASE"/>
</dbReference>
<reference evidence="4" key="2">
    <citation type="submission" date="2021-09" db="EMBL/GenBank/DDBJ databases">
        <authorList>
            <person name="Gilroy R."/>
        </authorList>
    </citation>
    <scope>NUCLEOTIDE SEQUENCE</scope>
    <source>
        <strain evidence="4">316</strain>
    </source>
</reference>
<proteinExistence type="predicted"/>
<dbReference type="GO" id="GO:0004497">
    <property type="term" value="F:monooxygenase activity"/>
    <property type="evidence" value="ECO:0007669"/>
    <property type="project" value="UniProtKB-KW"/>
</dbReference>
<sequence>MTADAPPSDEGAPMEREQTERVLIAGGGIAGLALRRALQRRGIPSLTWERRAEPADAGLAINLPGNAVQALAQLGLAQELGALGAPIRRREYRTETGRLLFAIDEDAFWGDDRVPRCLRRADLLRLLALGLPSDDLRRDRGIAAFHQEAGGVAVTLTDGGVEAGGLLVGADGVHSTIRRGLFGERALGAAMLAPASWRFMVPNPGVEAWTLWAGAGSLFLLIPIDRGDAYAWVSASGIATTRPDPALLRSVFARYPRPVRDALDTALARPDAIHHSPLEEVRIPHWHRGRVLLAGDAAHATAPVWAQGAALALEDALVLADRLAGRGNWDEAGADYEALRRPRVAHVQAMTDRLSRTARLPGWARRLLLPVMGPRSYRATYAPLRIPVTASSPEVLPRNCR</sequence>
<evidence type="ECO:0000313" key="4">
    <source>
        <dbReference type="EMBL" id="HJE22469.1"/>
    </source>
</evidence>
<dbReference type="PANTHER" id="PTHR13789:SF309">
    <property type="entry name" value="PUTATIVE (AFU_ORTHOLOGUE AFUA_6G14510)-RELATED"/>
    <property type="match status" value="1"/>
</dbReference>
<keyword evidence="1" id="KW-0560">Oxidoreductase</keyword>
<accession>A0A921DZL3</accession>
<dbReference type="Gene3D" id="3.50.50.60">
    <property type="entry name" value="FAD/NAD(P)-binding domain"/>
    <property type="match status" value="1"/>
</dbReference>
<name>A0A921DZL3_9HYPH</name>
<dbReference type="AlphaFoldDB" id="A0A921DZL3"/>
<comment type="caution">
    <text evidence="4">The sequence shown here is derived from an EMBL/GenBank/DDBJ whole genome shotgun (WGS) entry which is preliminary data.</text>
</comment>
<keyword evidence="2 4" id="KW-0503">Monooxygenase</keyword>
<dbReference type="PANTHER" id="PTHR13789">
    <property type="entry name" value="MONOOXYGENASE"/>
    <property type="match status" value="1"/>
</dbReference>
<protein>
    <submittedName>
        <fullName evidence="4">FAD-dependent monooxygenase</fullName>
    </submittedName>
</protein>
<dbReference type="Proteomes" id="UP000742631">
    <property type="component" value="Unassembled WGS sequence"/>
</dbReference>
<evidence type="ECO:0000313" key="5">
    <source>
        <dbReference type="Proteomes" id="UP000742631"/>
    </source>
</evidence>
<gene>
    <name evidence="4" type="ORF">K8W01_02255</name>
</gene>
<dbReference type="Pfam" id="PF01494">
    <property type="entry name" value="FAD_binding_3"/>
    <property type="match status" value="1"/>
</dbReference>
<organism evidence="4 5">
    <name type="scientific">Methylorubrum populi</name>
    <dbReference type="NCBI Taxonomy" id="223967"/>
    <lineage>
        <taxon>Bacteria</taxon>
        <taxon>Pseudomonadati</taxon>
        <taxon>Pseudomonadota</taxon>
        <taxon>Alphaproteobacteria</taxon>
        <taxon>Hyphomicrobiales</taxon>
        <taxon>Methylobacteriaceae</taxon>
        <taxon>Methylorubrum</taxon>
    </lineage>
</organism>
<dbReference type="GO" id="GO:0071949">
    <property type="term" value="F:FAD binding"/>
    <property type="evidence" value="ECO:0007669"/>
    <property type="project" value="InterPro"/>
</dbReference>
<dbReference type="InterPro" id="IPR036188">
    <property type="entry name" value="FAD/NAD-bd_sf"/>
</dbReference>